<sequence length="427" mass="47225">MSKTAEGKQSTPPGHFLCPISLEIMKDPVTLCTGQTYERANIQRWLSSGNKTCPITMVKLKSCDLIPNHTLRRLIQDYHLTSSSFGLRKNESPAMEVDDQQLNRLVLEMDRDDSMQSCVRTLCSMAEENVNNRCRIADAGAVPVLIRLFQKDQLVDSIPSIKCHKGFDEIAACSAGGNLLQEIICLLSFIPLVDEERRAIADPRPLERLLWFLHKSNLQTRIHAARLLRKIAVVDDIMTLLGQVDGVFSGLVLLIQDESVGKQGLKSTFKALFQICLPHCNRVKAVELGVVSAILETIPIARRKNTERGLAVISLLCSCDEGRQAVLKHPASFSILLQALHVSPRATESSITTLWGAVSFNANAAAEQFVWLHHQADSICTKLLLLLHGDYSHTAKYCAINLLKTLKGSCIRSSISGLDALDPPRQS</sequence>
<accession>A0ACC2BCF5</accession>
<gene>
    <name evidence="1" type="ORF">O6H91_16G055300</name>
</gene>
<dbReference type="EMBL" id="CM055107">
    <property type="protein sequence ID" value="KAJ7527458.1"/>
    <property type="molecule type" value="Genomic_DNA"/>
</dbReference>
<organism evidence="1 2">
    <name type="scientific">Diphasiastrum complanatum</name>
    <name type="common">Issler's clubmoss</name>
    <name type="synonym">Lycopodium complanatum</name>
    <dbReference type="NCBI Taxonomy" id="34168"/>
    <lineage>
        <taxon>Eukaryota</taxon>
        <taxon>Viridiplantae</taxon>
        <taxon>Streptophyta</taxon>
        <taxon>Embryophyta</taxon>
        <taxon>Tracheophyta</taxon>
        <taxon>Lycopodiopsida</taxon>
        <taxon>Lycopodiales</taxon>
        <taxon>Lycopodiaceae</taxon>
        <taxon>Lycopodioideae</taxon>
        <taxon>Diphasiastrum</taxon>
    </lineage>
</organism>
<comment type="caution">
    <text evidence="1">The sequence shown here is derived from an EMBL/GenBank/DDBJ whole genome shotgun (WGS) entry which is preliminary data.</text>
</comment>
<dbReference type="Proteomes" id="UP001162992">
    <property type="component" value="Chromosome 16"/>
</dbReference>
<proteinExistence type="predicted"/>
<protein>
    <submittedName>
        <fullName evidence="1">Uncharacterized protein</fullName>
    </submittedName>
</protein>
<evidence type="ECO:0000313" key="2">
    <source>
        <dbReference type="Proteomes" id="UP001162992"/>
    </source>
</evidence>
<name>A0ACC2BCF5_DIPCM</name>
<evidence type="ECO:0000313" key="1">
    <source>
        <dbReference type="EMBL" id="KAJ7527458.1"/>
    </source>
</evidence>
<reference evidence="2" key="1">
    <citation type="journal article" date="2024" name="Proc. Natl. Acad. Sci. U.S.A.">
        <title>Extraordinary preservation of gene collinearity over three hundred million years revealed in homosporous lycophytes.</title>
        <authorList>
            <person name="Li C."/>
            <person name="Wickell D."/>
            <person name="Kuo L.Y."/>
            <person name="Chen X."/>
            <person name="Nie B."/>
            <person name="Liao X."/>
            <person name="Peng D."/>
            <person name="Ji J."/>
            <person name="Jenkins J."/>
            <person name="Williams M."/>
            <person name="Shu S."/>
            <person name="Plott C."/>
            <person name="Barry K."/>
            <person name="Rajasekar S."/>
            <person name="Grimwood J."/>
            <person name="Han X."/>
            <person name="Sun S."/>
            <person name="Hou Z."/>
            <person name="He W."/>
            <person name="Dai G."/>
            <person name="Sun C."/>
            <person name="Schmutz J."/>
            <person name="Leebens-Mack J.H."/>
            <person name="Li F.W."/>
            <person name="Wang L."/>
        </authorList>
    </citation>
    <scope>NUCLEOTIDE SEQUENCE [LARGE SCALE GENOMIC DNA]</scope>
    <source>
        <strain evidence="2">cv. PW_Plant_1</strain>
    </source>
</reference>
<keyword evidence="2" id="KW-1185">Reference proteome</keyword>